<evidence type="ECO:0000313" key="1">
    <source>
        <dbReference type="EMBL" id="KAG7474933.1"/>
    </source>
</evidence>
<dbReference type="AlphaFoldDB" id="A0AAV6PSP5"/>
<proteinExistence type="predicted"/>
<comment type="caution">
    <text evidence="1">The sequence shown here is derived from an EMBL/GenBank/DDBJ whole genome shotgun (WGS) entry which is preliminary data.</text>
</comment>
<dbReference type="Proteomes" id="UP000693946">
    <property type="component" value="Linkage Group LG9"/>
</dbReference>
<keyword evidence="2" id="KW-1185">Reference proteome</keyword>
<organism evidence="1 2">
    <name type="scientific">Solea senegalensis</name>
    <name type="common">Senegalese sole</name>
    <dbReference type="NCBI Taxonomy" id="28829"/>
    <lineage>
        <taxon>Eukaryota</taxon>
        <taxon>Metazoa</taxon>
        <taxon>Chordata</taxon>
        <taxon>Craniata</taxon>
        <taxon>Vertebrata</taxon>
        <taxon>Euteleostomi</taxon>
        <taxon>Actinopterygii</taxon>
        <taxon>Neopterygii</taxon>
        <taxon>Teleostei</taxon>
        <taxon>Neoteleostei</taxon>
        <taxon>Acanthomorphata</taxon>
        <taxon>Carangaria</taxon>
        <taxon>Pleuronectiformes</taxon>
        <taxon>Pleuronectoidei</taxon>
        <taxon>Soleidae</taxon>
        <taxon>Solea</taxon>
    </lineage>
</organism>
<dbReference type="EMBL" id="JAGKHQ010000021">
    <property type="protein sequence ID" value="KAG7474933.1"/>
    <property type="molecule type" value="Genomic_DNA"/>
</dbReference>
<accession>A0AAV6PSP5</accession>
<reference evidence="1 2" key="1">
    <citation type="journal article" date="2021" name="Sci. Rep.">
        <title>Chromosome anchoring in Senegalese sole (Solea senegalensis) reveals sex-associated markers and genome rearrangements in flatfish.</title>
        <authorList>
            <person name="Guerrero-Cozar I."/>
            <person name="Gomez-Garrido J."/>
            <person name="Berbel C."/>
            <person name="Martinez-Blanch J.F."/>
            <person name="Alioto T."/>
            <person name="Claros M.G."/>
            <person name="Gagnaire P.A."/>
            <person name="Manchado M."/>
        </authorList>
    </citation>
    <scope>NUCLEOTIDE SEQUENCE [LARGE SCALE GENOMIC DNA]</scope>
    <source>
        <strain evidence="1">Sse05_10M</strain>
    </source>
</reference>
<evidence type="ECO:0000313" key="2">
    <source>
        <dbReference type="Proteomes" id="UP000693946"/>
    </source>
</evidence>
<name>A0AAV6PSP5_SOLSE</name>
<sequence>MPECCVETAMCEPYEMEDHSVPALIISSDTKNPISCSSNKKYTTQNQETFEPANHNQASLCMVTPDPLCEELCSMMAPQRATLLPDVTSVMRIVKTINLFVLTRHQEKEIESENVSGESD</sequence>
<protein>
    <submittedName>
        <fullName evidence="1">Uncharacterized protein</fullName>
    </submittedName>
</protein>
<gene>
    <name evidence="1" type="ORF">JOB18_020084</name>
</gene>